<protein>
    <recommendedName>
        <fullName evidence="1">Probable 2-phosphosulfolactate phosphatase</fullName>
    </recommendedName>
</protein>
<gene>
    <name evidence="2" type="ORF">AWH51_05495</name>
</gene>
<dbReference type="GO" id="GO:0050532">
    <property type="term" value="F:2-phosphosulfolactate phosphatase activity"/>
    <property type="evidence" value="ECO:0007669"/>
    <property type="project" value="InterPro"/>
</dbReference>
<dbReference type="InterPro" id="IPR036702">
    <property type="entry name" value="ComB-like_sf"/>
</dbReference>
<dbReference type="InterPro" id="IPR005238">
    <property type="entry name" value="ComB-like"/>
</dbReference>
<dbReference type="EMBL" id="LQXA01000016">
    <property type="protein sequence ID" value="KZC95936.1"/>
    <property type="molecule type" value="Genomic_DNA"/>
</dbReference>
<dbReference type="Pfam" id="PF04029">
    <property type="entry name" value="2-ph_phosp"/>
    <property type="match status" value="1"/>
</dbReference>
<evidence type="ECO:0000256" key="1">
    <source>
        <dbReference type="ARBA" id="ARBA00021948"/>
    </source>
</evidence>
<dbReference type="GO" id="GO:0000287">
    <property type="term" value="F:magnesium ion binding"/>
    <property type="evidence" value="ECO:0007669"/>
    <property type="project" value="InterPro"/>
</dbReference>
<organism evidence="2 3">
    <name type="scientific">Clavibacter tessellarius</name>
    <dbReference type="NCBI Taxonomy" id="31965"/>
    <lineage>
        <taxon>Bacteria</taxon>
        <taxon>Bacillati</taxon>
        <taxon>Actinomycetota</taxon>
        <taxon>Actinomycetes</taxon>
        <taxon>Micrococcales</taxon>
        <taxon>Microbacteriaceae</taxon>
        <taxon>Clavibacter</taxon>
    </lineage>
</organism>
<dbReference type="AlphaFoldDB" id="A0A154V3I3"/>
<dbReference type="STRING" id="31965.AWH51_05495"/>
<comment type="caution">
    <text evidence="2">The sequence shown here is derived from an EMBL/GenBank/DDBJ whole genome shotgun (WGS) entry which is preliminary data.</text>
</comment>
<dbReference type="RefSeq" id="WP_063070769.1">
    <property type="nucleotide sequence ID" value="NZ_LQXA01000016.1"/>
</dbReference>
<dbReference type="OrthoDB" id="8588453at2"/>
<evidence type="ECO:0000313" key="2">
    <source>
        <dbReference type="EMBL" id="KZC95936.1"/>
    </source>
</evidence>
<dbReference type="Gene3D" id="3.90.1560.10">
    <property type="entry name" value="ComB-like"/>
    <property type="match status" value="1"/>
</dbReference>
<evidence type="ECO:0000313" key="3">
    <source>
        <dbReference type="Proteomes" id="UP000076218"/>
    </source>
</evidence>
<accession>A0A154V3I3</accession>
<reference evidence="2 3" key="1">
    <citation type="submission" date="2016-01" db="EMBL/GenBank/DDBJ databases">
        <title>Draft genome sequence of Clavibacter michiganensis subsp. tessellarius DOAB 609.</title>
        <authorList>
            <person name="Tambong J.T."/>
        </authorList>
    </citation>
    <scope>NUCLEOTIDE SEQUENCE [LARGE SCALE GENOMIC DNA]</scope>
    <source>
        <strain evidence="2 3">DOAB 609</strain>
    </source>
</reference>
<dbReference type="SUPFAM" id="SSF142823">
    <property type="entry name" value="ComB-like"/>
    <property type="match status" value="1"/>
</dbReference>
<name>A0A154V3I3_9MICO</name>
<sequence length="198" mass="19884">MTSSADAAHPDPDPSTQARYQVRLDGGVAGARRIATGADVIVWVDALPSVPPPTAARRDEVLATMPARPAVVSAGLADAPAVADWILALQTALGRRAYVAVVAAGAVEADGSWRACAEDQLAAGAVVDALAALGIDATSPEAAVACAAYQQLRPAVGHLVTASVSARRLDAAGHDGAVAEALAAGPADVVVHRLHRDA</sequence>
<dbReference type="Proteomes" id="UP000076218">
    <property type="component" value="Unassembled WGS sequence"/>
</dbReference>
<proteinExistence type="predicted"/>